<keyword evidence="2 6" id="KW-0547">Nucleotide-binding</keyword>
<dbReference type="GO" id="GO:0030261">
    <property type="term" value="P:chromosome condensation"/>
    <property type="evidence" value="ECO:0007669"/>
    <property type="project" value="InterPro"/>
</dbReference>
<dbReference type="OrthoDB" id="9808768at2"/>
<comment type="function">
    <text evidence="6">Required for chromosome condensation and partitioning.</text>
</comment>
<keyword evidence="5 6" id="KW-0238">DNA-binding</keyword>
<feature type="region of interest" description="Disordered" evidence="7">
    <location>
        <begin position="443"/>
        <end position="466"/>
    </location>
</feature>
<evidence type="ECO:0000313" key="9">
    <source>
        <dbReference type="EMBL" id="SFS14350.1"/>
    </source>
</evidence>
<dbReference type="SMART" id="SM00968">
    <property type="entry name" value="SMC_hinge"/>
    <property type="match status" value="1"/>
</dbReference>
<accession>A0A1I6MF63</accession>
<evidence type="ECO:0000256" key="7">
    <source>
        <dbReference type="SAM" id="MobiDB-lite"/>
    </source>
</evidence>
<dbReference type="Pfam" id="PF06470">
    <property type="entry name" value="SMC_hinge"/>
    <property type="match status" value="1"/>
</dbReference>
<evidence type="ECO:0000256" key="4">
    <source>
        <dbReference type="ARBA" id="ARBA00023054"/>
    </source>
</evidence>
<feature type="compositionally biased region" description="Basic and acidic residues" evidence="7">
    <location>
        <begin position="562"/>
        <end position="580"/>
    </location>
</feature>
<feature type="domain" description="SMC hinge" evidence="8">
    <location>
        <begin position="627"/>
        <end position="751"/>
    </location>
</feature>
<evidence type="ECO:0000313" key="10">
    <source>
        <dbReference type="Proteomes" id="UP000199024"/>
    </source>
</evidence>
<dbReference type="RefSeq" id="WP_089839440.1">
    <property type="nucleotide sequence ID" value="NZ_FOZL01000001.1"/>
</dbReference>
<dbReference type="EMBL" id="FOZL01000001">
    <property type="protein sequence ID" value="SFS14350.1"/>
    <property type="molecule type" value="Genomic_DNA"/>
</dbReference>
<feature type="coiled-coil region" evidence="6">
    <location>
        <begin position="264"/>
        <end position="298"/>
    </location>
</feature>
<evidence type="ECO:0000256" key="6">
    <source>
        <dbReference type="HAMAP-Rule" id="MF_01894"/>
    </source>
</evidence>
<dbReference type="GO" id="GO:0005694">
    <property type="term" value="C:chromosome"/>
    <property type="evidence" value="ECO:0007669"/>
    <property type="project" value="InterPro"/>
</dbReference>
<dbReference type="Gene3D" id="1.20.1060.20">
    <property type="match status" value="1"/>
</dbReference>
<dbReference type="STRING" id="474950.SAMN05421771_2514"/>
<comment type="similarity">
    <text evidence="6">Belongs to the SMC family.</text>
</comment>
<evidence type="ECO:0000256" key="3">
    <source>
        <dbReference type="ARBA" id="ARBA00022840"/>
    </source>
</evidence>
<dbReference type="Gene3D" id="3.40.50.300">
    <property type="entry name" value="P-loop containing nucleotide triphosphate hydrolases"/>
    <property type="match status" value="2"/>
</dbReference>
<proteinExistence type="inferred from homology"/>
<dbReference type="GO" id="GO:0003677">
    <property type="term" value="F:DNA binding"/>
    <property type="evidence" value="ECO:0007669"/>
    <property type="project" value="UniProtKB-UniRule"/>
</dbReference>
<dbReference type="PANTHER" id="PTHR43977">
    <property type="entry name" value="STRUCTURAL MAINTENANCE OF CHROMOSOMES PROTEIN 3"/>
    <property type="match status" value="1"/>
</dbReference>
<dbReference type="CDD" id="cd03278">
    <property type="entry name" value="ABC_SMC_barmotin"/>
    <property type="match status" value="1"/>
</dbReference>
<dbReference type="GO" id="GO:0007062">
    <property type="term" value="P:sister chromatid cohesion"/>
    <property type="evidence" value="ECO:0007669"/>
    <property type="project" value="InterPro"/>
</dbReference>
<comment type="subunit">
    <text evidence="6">Homodimer.</text>
</comment>
<feature type="region of interest" description="Disordered" evidence="7">
    <location>
        <begin position="562"/>
        <end position="585"/>
    </location>
</feature>
<evidence type="ECO:0000259" key="8">
    <source>
        <dbReference type="SMART" id="SM00968"/>
    </source>
</evidence>
<keyword evidence="4 6" id="KW-0175">Coiled coil</keyword>
<evidence type="ECO:0000256" key="2">
    <source>
        <dbReference type="ARBA" id="ARBA00022741"/>
    </source>
</evidence>
<dbReference type="InterPro" id="IPR024704">
    <property type="entry name" value="SMC"/>
</dbReference>
<protein>
    <recommendedName>
        <fullName evidence="6">Chromosome partition protein Smc</fullName>
    </recommendedName>
</protein>
<dbReference type="GO" id="GO:0006260">
    <property type="term" value="P:DNA replication"/>
    <property type="evidence" value="ECO:0007669"/>
    <property type="project" value="UniProtKB-UniRule"/>
</dbReference>
<dbReference type="InterPro" id="IPR010935">
    <property type="entry name" value="SMC_hinge"/>
</dbReference>
<dbReference type="GO" id="GO:0005524">
    <property type="term" value="F:ATP binding"/>
    <property type="evidence" value="ECO:0007669"/>
    <property type="project" value="UniProtKB-UniRule"/>
</dbReference>
<evidence type="ECO:0000256" key="1">
    <source>
        <dbReference type="ARBA" id="ARBA00022490"/>
    </source>
</evidence>
<dbReference type="Proteomes" id="UP000199024">
    <property type="component" value="Unassembled WGS sequence"/>
</dbReference>
<dbReference type="PIRSF" id="PIRSF005719">
    <property type="entry name" value="SMC"/>
    <property type="match status" value="1"/>
</dbReference>
<feature type="binding site" evidence="6">
    <location>
        <begin position="34"/>
        <end position="41"/>
    </location>
    <ligand>
        <name>ATP</name>
        <dbReference type="ChEBI" id="CHEBI:30616"/>
    </ligand>
</feature>
<gene>
    <name evidence="6" type="primary">smc</name>
    <name evidence="9" type="ORF">SAMN05421771_2514</name>
</gene>
<comment type="subcellular location">
    <subcellularLocation>
        <location evidence="6">Cytoplasm</location>
    </subcellularLocation>
</comment>
<evidence type="ECO:0000256" key="5">
    <source>
        <dbReference type="ARBA" id="ARBA00023125"/>
    </source>
</evidence>
<reference evidence="9 10" key="1">
    <citation type="submission" date="2016-10" db="EMBL/GenBank/DDBJ databases">
        <authorList>
            <person name="de Groot N.N."/>
        </authorList>
    </citation>
    <scope>NUCLEOTIDE SEQUENCE [LARGE SCALE GENOMIC DNA]</scope>
    <source>
        <strain evidence="9 10">DSM 21001</strain>
    </source>
</reference>
<organism evidence="9 10">
    <name type="scientific">Granulicella pectinivorans</name>
    <dbReference type="NCBI Taxonomy" id="474950"/>
    <lineage>
        <taxon>Bacteria</taxon>
        <taxon>Pseudomonadati</taxon>
        <taxon>Acidobacteriota</taxon>
        <taxon>Terriglobia</taxon>
        <taxon>Terriglobales</taxon>
        <taxon>Acidobacteriaceae</taxon>
        <taxon>Granulicella</taxon>
    </lineage>
</organism>
<dbReference type="GO" id="GO:0007059">
    <property type="term" value="P:chromosome segregation"/>
    <property type="evidence" value="ECO:0007669"/>
    <property type="project" value="UniProtKB-UniRule"/>
</dbReference>
<keyword evidence="10" id="KW-1185">Reference proteome</keyword>
<comment type="domain">
    <text evidence="6">Contains large globular domains required for ATP hydrolysis at each terminus and a third globular domain forming a flexible hinge near the middle of the molecule. These domains are separated by coiled-coil structures.</text>
</comment>
<dbReference type="Gene3D" id="1.10.287.1490">
    <property type="match status" value="1"/>
</dbReference>
<dbReference type="Pfam" id="PF02463">
    <property type="entry name" value="SMC_N"/>
    <property type="match status" value="2"/>
</dbReference>
<sequence>MLKLKKVQILGFKSFCDRTEVQLSGSGIAAIVGPNGCGKSNISDAITWVLGEQSAKSLRGIKMEDVIFAGTRDRKPTGMAEVSLTLVDPEVYDNNALDDEEEADPNAAITPISGDWDETELRKQRAQETEDAVAEAQPGTILEGEFKSTAAVPVPDPNIPEPNVELNAAGIPNQQVVLKIRRRKFGRTPIRAGELTITRRLFRSGDSEYLLNGKICRLRDIQDIFMGTGLGGESYAIIGQERIGQLLSSKPADRRGIIEEAAGITRFKTKKRLAELRLESAKQNLSRVNDIFEEVTKQMGTLKRQAAKAERYGALRDELRTRLRVVLASRIAQFDADQTATNSRIASLATQIDAQAADLETMDAEHTEGVRHGYALDQQIRETNTAANQTAVELERVTARAAGNKDRVAELTSRIAQGQDDLAAARAQLAALAGDLEKHKSFAETASAESAQSRAEAQKQQQLAQEGVRALQSAEQQAEQNRRQILQLVQRVSQTRNEETQAAAALAGLERESERLESESEHARQELGTLGLQRGQVRLSHEDVTARLKRLEAEIATHRAELDKARQEETASKRRGDQLRGEQATLNGRRNALEALIREHSYSTDTVRNIFRAHTNRAKQNPGAPTSAPIGTLADFLEVDGQYESVVDEFLREELNYIVVRNWQDADNSVQLLQKEVAGRATFLVANQNAHIGDIAPLNFSAPEGVVSLRDSIRIKGPEGVDNFPALVESLLPRLRNGYITPDSETARSLAAQYPQAFFLAPSGESFQSLTVTGGRPSSQGPLALKRELNDVQNKVNTAQTALAATDKATAEFQHQIADLNAQIENLTHERRDAERESANSGAALRQMEQEVARLERRLEEWTLSASRNKDARNQKSDLIARRQGEAEALEAERTALDVKLGDLQAQLEELRSEREHLQQAAAAASSALAALEERRRNAAANLEQTARLYANQEQRINQLSGQLEAAANEKQRREEETGALAVQQEELFEARATAVANAQRLTAEAAQLRTAMNALDAKLRTLRTETEALRESRATLTARAARLAADIEHLEATSLNDLAVPAADLRADETIVRIEGETLTFEETESRELKKRLEAMGPVNMMALEEYNETAERHGFLETQRKDLLDAIANTQESIKEIDDVSRVKFEDAFKIINDNFSVTFTKLFGGGAAFMKLTEPENTSESGIDIVASPPGKKMQNILLLSGGEKALTALSLLVGIFQFQPAPFCVLDEVDAPLDETNVGRFAKLIAEMSATTQFVVITHSKRTMSQADVIYGVTMQEPGVSKVVSVNLGAGNRSRDNEPRRVA</sequence>
<dbReference type="SUPFAM" id="SSF52540">
    <property type="entry name" value="P-loop containing nucleoside triphosphate hydrolases"/>
    <property type="match status" value="1"/>
</dbReference>
<dbReference type="HAMAP" id="MF_01894">
    <property type="entry name" value="Smc_prok"/>
    <property type="match status" value="1"/>
</dbReference>
<dbReference type="InterPro" id="IPR003395">
    <property type="entry name" value="RecF/RecN/SMC_N"/>
</dbReference>
<dbReference type="InterPro" id="IPR011890">
    <property type="entry name" value="SMC_prok"/>
</dbReference>
<keyword evidence="3 6" id="KW-0067">ATP-binding</keyword>
<dbReference type="Gene3D" id="6.10.140.1720">
    <property type="match status" value="1"/>
</dbReference>
<feature type="coiled-coil region" evidence="6">
    <location>
        <begin position="810"/>
        <end position="1054"/>
    </location>
</feature>
<dbReference type="GO" id="GO:0016887">
    <property type="term" value="F:ATP hydrolysis activity"/>
    <property type="evidence" value="ECO:0007669"/>
    <property type="project" value="InterPro"/>
</dbReference>
<dbReference type="SUPFAM" id="SSF75553">
    <property type="entry name" value="Smc hinge domain"/>
    <property type="match status" value="1"/>
</dbReference>
<keyword evidence="1 6" id="KW-0963">Cytoplasm</keyword>
<name>A0A1I6MF63_9BACT</name>
<dbReference type="GO" id="GO:0005737">
    <property type="term" value="C:cytoplasm"/>
    <property type="evidence" value="ECO:0007669"/>
    <property type="project" value="UniProtKB-SubCell"/>
</dbReference>
<dbReference type="NCBIfam" id="TIGR02168">
    <property type="entry name" value="SMC_prok_B"/>
    <property type="match status" value="1"/>
</dbReference>
<dbReference type="InterPro" id="IPR027417">
    <property type="entry name" value="P-loop_NTPase"/>
</dbReference>
<dbReference type="InterPro" id="IPR036277">
    <property type="entry name" value="SMC_hinge_sf"/>
</dbReference>